<keyword evidence="2" id="KW-0805">Transcription regulation</keyword>
<feature type="domain" description="Myb-like" evidence="7">
    <location>
        <begin position="627"/>
        <end position="678"/>
    </location>
</feature>
<feature type="compositionally biased region" description="Polar residues" evidence="6">
    <location>
        <begin position="270"/>
        <end position="314"/>
    </location>
</feature>
<dbReference type="SMART" id="SM00717">
    <property type="entry name" value="SANT"/>
    <property type="match status" value="2"/>
</dbReference>
<feature type="region of interest" description="Disordered" evidence="6">
    <location>
        <begin position="153"/>
        <end position="357"/>
    </location>
</feature>
<dbReference type="GO" id="GO:0003677">
    <property type="term" value="F:DNA binding"/>
    <property type="evidence" value="ECO:0007669"/>
    <property type="project" value="UniProtKB-KW"/>
</dbReference>
<evidence type="ECO:0000313" key="9">
    <source>
        <dbReference type="EMBL" id="EFA79332.1"/>
    </source>
</evidence>
<dbReference type="PANTHER" id="PTHR20916">
    <property type="entry name" value="CYSTEINE AND GLYCINE-RICH PROTEIN 2 BINDING PROTEIN"/>
    <property type="match status" value="1"/>
</dbReference>
<dbReference type="PANTHER" id="PTHR20916:SF26">
    <property type="entry name" value="CYSTEINE-RICH PROTEIN 2-BINDING PROTEIN"/>
    <property type="match status" value="1"/>
</dbReference>
<evidence type="ECO:0000259" key="8">
    <source>
        <dbReference type="PROSITE" id="PS51294"/>
    </source>
</evidence>
<feature type="domain" description="Myb-like" evidence="7">
    <location>
        <begin position="679"/>
        <end position="729"/>
    </location>
</feature>
<keyword evidence="4" id="KW-0804">Transcription</keyword>
<sequence length="1088" mass="122660">MEFNEYNYMYTNPPPNVGYGMMQPAMMVPVFGHQYYNPQQALQQQQQQQQQQQPTGLSNSTGMPQPPPQQYVTTNQLSQSTPQFSTNVHAYPTPQYIYQPQSQPIYTANVQQQQQQQQQQHSPNGTPITSQHPISQPIMMDMHHAYLPYNNFLVSQPPNMQQQQQSPMMSSPTAKSPSTSPISNSQYISNATPAPATQSISQPLTQPISNIQQQAQPAPVAPLKPKFSLPLHNLNNQQSNTGPISPKSTISTTPKKPYSPRSSKSKSSTLISHQLPLSPSTLKNAGLSSASTPLFTNPNQQHVTPNTTPRSPLSGSLELGCSTADSSLGPYQSTSTFNSPRNLSSAANSPQQQQSPKSLIIPQAISMVNDLQQQQQQHQQHQDQQQQHLQYFNNVSKICPVIYQQPTQQQQSHQPQPIDQSYMYQPNTSTSSLDPMDSESIPLFSQIAMPIPSGLNCVRCMGSVDPQMLLSCIHCHVHFHRYCVFGPEQQNHLQPQQWICMHCQNIQTDFGLIPTTTSNTATNWMNIPMPMVDQQQINNNTNLDLQQIKQEMNVSPNNNNSSSDSEVSDSENGDDSSDEEEEDDIQPLSRQMKDNNDDDDDDEDEDEEDDSQPTSTESSPRNQTTPREGKSKGHWTKEEDEMLRALVEKYGTKRWKYIASLLGLRNGRQCRERWSNQLDPGIKRDAWTLNEDKIILEAHAKFGNKWAEISKLLPGRTNCAIKNHWNSTMKRKISKKQYDISLLSLESPRPSHSSSPPSQFVQSNNNNNSTIINNNNNNNNIISNSSEQAVDQYATADQHRMNHSPRVDMLSTTSTTTTTTTSSSSSNINSNNNNNNVQLVKKVGLTLPCYICESITYLPPKGSDSTNKQHILSQEHCNYFDLPFPVGLGEKKQYCMCHAHYNSYRRRQASKCGAGINPVVPPLDFTRKEDETILAFRSRREWPDLNDILMMKNENTKSDTMKIDLTVLYDILLETSSLPIEECYQKIYEVLNIKAKSKKSSTSSAGSSSLLVNNNNNNNSSGNLDNDLVNKKLIKNNIKFKIKNLLVTFPHLKFYGSIKDFQLQRLQKVPEILLVKDNEHLRMKFLES</sequence>
<dbReference type="InterPro" id="IPR009057">
    <property type="entry name" value="Homeodomain-like_sf"/>
</dbReference>
<feature type="compositionally biased region" description="Low complexity" evidence="6">
    <location>
        <begin position="811"/>
        <end position="835"/>
    </location>
</feature>
<dbReference type="Gene3D" id="1.10.10.60">
    <property type="entry name" value="Homeodomain-like"/>
    <property type="match status" value="2"/>
</dbReference>
<protein>
    <submittedName>
        <fullName evidence="9">Myb domain-containing protein</fullName>
    </submittedName>
</protein>
<dbReference type="InterPro" id="IPR011011">
    <property type="entry name" value="Znf_FYVE_PHD"/>
</dbReference>
<keyword evidence="1" id="KW-0677">Repeat</keyword>
<feature type="compositionally biased region" description="Low complexity" evidence="6">
    <location>
        <begin position="108"/>
        <end position="120"/>
    </location>
</feature>
<evidence type="ECO:0000256" key="1">
    <source>
        <dbReference type="ARBA" id="ARBA00022737"/>
    </source>
</evidence>
<dbReference type="FunFam" id="1.10.10.60:FF:000314">
    <property type="entry name" value="Small nuclear RNA-activating complex, polypeptide 4"/>
    <property type="match status" value="1"/>
</dbReference>
<evidence type="ECO:0000256" key="3">
    <source>
        <dbReference type="ARBA" id="ARBA00023125"/>
    </source>
</evidence>
<dbReference type="AlphaFoldDB" id="D3BGU8"/>
<dbReference type="CDD" id="cd00167">
    <property type="entry name" value="SANT"/>
    <property type="match status" value="2"/>
</dbReference>
<feature type="compositionally biased region" description="Polar residues" evidence="6">
    <location>
        <begin position="612"/>
        <end position="626"/>
    </location>
</feature>
<dbReference type="InterPro" id="IPR017930">
    <property type="entry name" value="Myb_dom"/>
</dbReference>
<dbReference type="STRING" id="670386.D3BGU8"/>
<dbReference type="EMBL" id="ADBJ01000035">
    <property type="protein sequence ID" value="EFA79332.1"/>
    <property type="molecule type" value="Genomic_DNA"/>
</dbReference>
<dbReference type="RefSeq" id="XP_020431453.1">
    <property type="nucleotide sequence ID" value="XM_020578584.1"/>
</dbReference>
<evidence type="ECO:0000259" key="7">
    <source>
        <dbReference type="PROSITE" id="PS50090"/>
    </source>
</evidence>
<evidence type="ECO:0000256" key="6">
    <source>
        <dbReference type="SAM" id="MobiDB-lite"/>
    </source>
</evidence>
<feature type="compositionally biased region" description="Polar residues" evidence="6">
    <location>
        <begin position="233"/>
        <end position="250"/>
    </location>
</feature>
<dbReference type="Gene3D" id="3.30.40.10">
    <property type="entry name" value="Zinc/RING finger domain, C3HC4 (zinc finger)"/>
    <property type="match status" value="1"/>
</dbReference>
<evidence type="ECO:0000313" key="10">
    <source>
        <dbReference type="Proteomes" id="UP000001396"/>
    </source>
</evidence>
<feature type="region of interest" description="Disordered" evidence="6">
    <location>
        <begin position="40"/>
        <end position="73"/>
    </location>
</feature>
<feature type="compositionally biased region" description="Basic and acidic residues" evidence="6">
    <location>
        <begin position="627"/>
        <end position="636"/>
    </location>
</feature>
<feature type="compositionally biased region" description="Low complexity" evidence="6">
    <location>
        <begin position="553"/>
        <end position="565"/>
    </location>
</feature>
<feature type="compositionally biased region" description="Low complexity" evidence="6">
    <location>
        <begin position="342"/>
        <end position="357"/>
    </location>
</feature>
<feature type="compositionally biased region" description="Low complexity" evidence="6">
    <location>
        <begin position="155"/>
        <end position="183"/>
    </location>
</feature>
<dbReference type="GeneID" id="31363231"/>
<dbReference type="PROSITE" id="PS51294">
    <property type="entry name" value="HTH_MYB"/>
    <property type="match status" value="2"/>
</dbReference>
<feature type="compositionally biased region" description="Polar residues" evidence="6">
    <location>
        <begin position="121"/>
        <end position="133"/>
    </location>
</feature>
<evidence type="ECO:0000256" key="4">
    <source>
        <dbReference type="ARBA" id="ARBA00023163"/>
    </source>
</evidence>
<name>D3BGU8_HETP5</name>
<dbReference type="GO" id="GO:0004402">
    <property type="term" value="F:histone acetyltransferase activity"/>
    <property type="evidence" value="ECO:0007669"/>
    <property type="project" value="TreeGrafter"/>
</dbReference>
<keyword evidence="3" id="KW-0238">DNA-binding</keyword>
<feature type="compositionally biased region" description="Low complexity" evidence="6">
    <location>
        <begin position="746"/>
        <end position="786"/>
    </location>
</feature>
<dbReference type="OMA" id="AWTLNED"/>
<feature type="compositionally biased region" description="Low complexity" evidence="6">
    <location>
        <begin position="251"/>
        <end position="269"/>
    </location>
</feature>
<feature type="region of interest" description="Disordered" evidence="6">
    <location>
        <begin position="108"/>
        <end position="133"/>
    </location>
</feature>
<proteinExistence type="predicted"/>
<feature type="region of interest" description="Disordered" evidence="6">
    <location>
        <begin position="553"/>
        <end position="636"/>
    </location>
</feature>
<feature type="compositionally biased region" description="Polar residues" evidence="6">
    <location>
        <begin position="323"/>
        <end position="341"/>
    </location>
</feature>
<organism evidence="9 10">
    <name type="scientific">Heterostelium pallidum (strain ATCC 26659 / Pp 5 / PN500)</name>
    <name type="common">Cellular slime mold</name>
    <name type="synonym">Polysphondylium pallidum</name>
    <dbReference type="NCBI Taxonomy" id="670386"/>
    <lineage>
        <taxon>Eukaryota</taxon>
        <taxon>Amoebozoa</taxon>
        <taxon>Evosea</taxon>
        <taxon>Eumycetozoa</taxon>
        <taxon>Dictyostelia</taxon>
        <taxon>Acytosteliales</taxon>
        <taxon>Acytosteliaceae</taxon>
        <taxon>Heterostelium</taxon>
    </lineage>
</organism>
<keyword evidence="10" id="KW-1185">Reference proteome</keyword>
<feature type="compositionally biased region" description="Low complexity" evidence="6">
    <location>
        <begin position="40"/>
        <end position="53"/>
    </location>
</feature>
<evidence type="ECO:0000256" key="2">
    <source>
        <dbReference type="ARBA" id="ARBA00023015"/>
    </source>
</evidence>
<dbReference type="Pfam" id="PF13921">
    <property type="entry name" value="Myb_DNA-bind_6"/>
    <property type="match status" value="1"/>
</dbReference>
<dbReference type="SUPFAM" id="SSF57903">
    <property type="entry name" value="FYVE/PHD zinc finger"/>
    <property type="match status" value="1"/>
</dbReference>
<keyword evidence="5" id="KW-0539">Nucleus</keyword>
<feature type="region of interest" description="Disordered" evidence="6">
    <location>
        <begin position="746"/>
        <end position="835"/>
    </location>
</feature>
<feature type="compositionally biased region" description="Polar residues" evidence="6">
    <location>
        <begin position="184"/>
        <end position="211"/>
    </location>
</feature>
<dbReference type="PROSITE" id="PS50090">
    <property type="entry name" value="MYB_LIKE"/>
    <property type="match status" value="2"/>
</dbReference>
<feature type="domain" description="HTH myb-type" evidence="8">
    <location>
        <begin position="627"/>
        <end position="682"/>
    </location>
</feature>
<feature type="compositionally biased region" description="Acidic residues" evidence="6">
    <location>
        <begin position="596"/>
        <end position="611"/>
    </location>
</feature>
<feature type="compositionally biased region" description="Polar residues" evidence="6">
    <location>
        <begin position="54"/>
        <end position="63"/>
    </location>
</feature>
<reference evidence="9 10" key="1">
    <citation type="journal article" date="2011" name="Genome Res.">
        <title>Phylogeny-wide analysis of social amoeba genomes highlights ancient origins for complex intercellular communication.</title>
        <authorList>
            <person name="Heidel A.J."/>
            <person name="Lawal H.M."/>
            <person name="Felder M."/>
            <person name="Schilde C."/>
            <person name="Helps N.R."/>
            <person name="Tunggal B."/>
            <person name="Rivero F."/>
            <person name="John U."/>
            <person name="Schleicher M."/>
            <person name="Eichinger L."/>
            <person name="Platzer M."/>
            <person name="Noegel A.A."/>
            <person name="Schaap P."/>
            <person name="Gloeckner G."/>
        </authorList>
    </citation>
    <scope>NUCLEOTIDE SEQUENCE [LARGE SCALE GENOMIC DNA]</scope>
    <source>
        <strain evidence="10">ATCC 26659 / Pp 5 / PN500</strain>
    </source>
</reference>
<dbReference type="SUPFAM" id="SSF46689">
    <property type="entry name" value="Homeodomain-like"/>
    <property type="match status" value="1"/>
</dbReference>
<gene>
    <name evidence="9" type="primary">mybAA</name>
    <name evidence="9" type="ORF">PPL_07750</name>
</gene>
<dbReference type="InterPro" id="IPR001005">
    <property type="entry name" value="SANT/Myb"/>
</dbReference>
<feature type="compositionally biased region" description="Acidic residues" evidence="6">
    <location>
        <begin position="566"/>
        <end position="585"/>
    </location>
</feature>
<evidence type="ECO:0000256" key="5">
    <source>
        <dbReference type="ARBA" id="ARBA00023242"/>
    </source>
</evidence>
<comment type="caution">
    <text evidence="9">The sequence shown here is derived from an EMBL/GenBank/DDBJ whole genome shotgun (WGS) entry which is preliminary data.</text>
</comment>
<feature type="domain" description="HTH myb-type" evidence="8">
    <location>
        <begin position="683"/>
        <end position="733"/>
    </location>
</feature>
<dbReference type="InParanoid" id="D3BGU8"/>
<dbReference type="CDD" id="cd15489">
    <property type="entry name" value="PHD_SF"/>
    <property type="match status" value="1"/>
</dbReference>
<dbReference type="Proteomes" id="UP000001396">
    <property type="component" value="Unassembled WGS sequence"/>
</dbReference>
<accession>D3BGU8</accession>
<dbReference type="InterPro" id="IPR013083">
    <property type="entry name" value="Znf_RING/FYVE/PHD"/>
</dbReference>
<feature type="region of interest" description="Disordered" evidence="6">
    <location>
        <begin position="1000"/>
        <end position="1026"/>
    </location>
</feature>